<dbReference type="Proteomes" id="UP000050326">
    <property type="component" value="Unassembled WGS sequence"/>
</dbReference>
<evidence type="ECO:0008006" key="3">
    <source>
        <dbReference type="Google" id="ProtNLM"/>
    </source>
</evidence>
<gene>
    <name evidence="1" type="ORF">OXPF_19910</name>
</gene>
<dbReference type="OrthoDB" id="9813603at2"/>
<dbReference type="EMBL" id="LKET01000030">
    <property type="protein sequence ID" value="KPU44497.1"/>
    <property type="molecule type" value="Genomic_DNA"/>
</dbReference>
<dbReference type="SUPFAM" id="SSF51726">
    <property type="entry name" value="UROD/MetE-like"/>
    <property type="match status" value="1"/>
</dbReference>
<dbReference type="PATRIC" id="fig|36849.3.peg.2104"/>
<dbReference type="Gene3D" id="3.20.20.210">
    <property type="match status" value="1"/>
</dbReference>
<dbReference type="AlphaFoldDB" id="A0A0P8WPM5"/>
<sequence length="391" mass="45716">MENEKIYNDRVKNFVDATSFKEPDKVPVGMEFLMWPFAYAGTTYKAVMDDPVLTAQTYTKFLDEVNLDFYWGGTISRPLKTNEILGCYDYALAKDDTCIEHIQVNEEYMTADEYEDLIKDPNTFRYETMLKRHYTAFNLPKEQAYEKLKEAAIEYKKYQTANRLITKNIHEDRKVLAITNSPLSFYSPFNVLFDILRGITNSLTDLRRRPDTVRKACDVIWEQFLKDFKYKPEDFKDKPFPLGRTVYHSECFLSPSLFDELFFNKFREQFLPFMEVGVKFFLKGEGHFINTLDRYRQLPNGAMVMMLDEDDPFEVHKVIGDWATLATGIRADLLQFGTKQQCIDYVKKCFDTFAPGGGFVFMQNKPLLCANDAKIENLIAVYEFANEYGKK</sequence>
<organism evidence="1 2">
    <name type="scientific">Oxobacter pfennigii</name>
    <dbReference type="NCBI Taxonomy" id="36849"/>
    <lineage>
        <taxon>Bacteria</taxon>
        <taxon>Bacillati</taxon>
        <taxon>Bacillota</taxon>
        <taxon>Clostridia</taxon>
        <taxon>Eubacteriales</taxon>
        <taxon>Clostridiaceae</taxon>
        <taxon>Oxobacter</taxon>
    </lineage>
</organism>
<proteinExistence type="predicted"/>
<dbReference type="STRING" id="36849.OXPF_19910"/>
<dbReference type="InterPro" id="IPR038071">
    <property type="entry name" value="UROD/MetE-like_sf"/>
</dbReference>
<accession>A0A0P8WPM5</accession>
<protein>
    <recommendedName>
        <fullName evidence="3">Uroporphyrinogen decarboxylase (URO-D)</fullName>
    </recommendedName>
</protein>
<name>A0A0P8WPM5_9CLOT</name>
<reference evidence="1 2" key="1">
    <citation type="submission" date="2015-09" db="EMBL/GenBank/DDBJ databases">
        <title>Genome sequence of Oxobacter pfennigii DSM 3222.</title>
        <authorList>
            <person name="Poehlein A."/>
            <person name="Bengelsdorf F.R."/>
            <person name="Schiel-Bengelsdorf B."/>
            <person name="Duerre P."/>
            <person name="Daniel R."/>
        </authorList>
    </citation>
    <scope>NUCLEOTIDE SEQUENCE [LARGE SCALE GENOMIC DNA]</scope>
    <source>
        <strain evidence="1 2">DSM 3222</strain>
    </source>
</reference>
<keyword evidence="2" id="KW-1185">Reference proteome</keyword>
<comment type="caution">
    <text evidence="1">The sequence shown here is derived from an EMBL/GenBank/DDBJ whole genome shotgun (WGS) entry which is preliminary data.</text>
</comment>
<evidence type="ECO:0000313" key="1">
    <source>
        <dbReference type="EMBL" id="KPU44497.1"/>
    </source>
</evidence>
<dbReference type="RefSeq" id="WP_054875042.1">
    <property type="nucleotide sequence ID" value="NZ_LKET01000030.1"/>
</dbReference>
<evidence type="ECO:0000313" key="2">
    <source>
        <dbReference type="Proteomes" id="UP000050326"/>
    </source>
</evidence>